<keyword evidence="3" id="KW-1015">Disulfide bond</keyword>
<proteinExistence type="predicted"/>
<dbReference type="GO" id="GO:0017004">
    <property type="term" value="P:cytochrome complex assembly"/>
    <property type="evidence" value="ECO:0007669"/>
    <property type="project" value="UniProtKB-KW"/>
</dbReference>
<dbReference type="Pfam" id="PF00578">
    <property type="entry name" value="AhpC-TSA"/>
    <property type="match status" value="1"/>
</dbReference>
<organism evidence="7 8">
    <name type="scientific">Prevotella aff. ruminicola Tc2-24</name>
    <dbReference type="NCBI Taxonomy" id="81582"/>
    <lineage>
        <taxon>Bacteria</taxon>
        <taxon>Pseudomonadati</taxon>
        <taxon>Bacteroidota</taxon>
        <taxon>Bacteroidia</taxon>
        <taxon>Bacteroidales</taxon>
        <taxon>Prevotellaceae</taxon>
        <taxon>Prevotella</taxon>
    </lineage>
</organism>
<evidence type="ECO:0000256" key="1">
    <source>
        <dbReference type="ARBA" id="ARBA00004196"/>
    </source>
</evidence>
<evidence type="ECO:0000256" key="3">
    <source>
        <dbReference type="ARBA" id="ARBA00023157"/>
    </source>
</evidence>
<gene>
    <name evidence="7" type="ORF">SAMN04487850_1014</name>
</gene>
<evidence type="ECO:0000256" key="4">
    <source>
        <dbReference type="ARBA" id="ARBA00023284"/>
    </source>
</evidence>
<sequence length="336" mass="37829">MRKILGYILFTLVAVSCSTKKDTFRLEGTFKGFNQGELYIYELNGSHQLDTISVSKGEFRYEIPLDAPATFVLVFPNFSELPVFGTSGTKVEITADASHLKETKIKGTKENEQMTAFRLKTREQTLPEVAQAATQYIKENATSPVAFYLFQKYFLQVPNPDYQKVGELAETLRRANPNQSDIAVLIRQLPGLKALKVKGKLPSFTGTDIQGRSVSSADLNAPANIVSVWATWNYESHNVQRQLHSMQTRFGSDRLKIISICMDAGVKTCQDWVKRDSIPWSNICDGKMWESPIIQKTGLSYVPDVIITDSQGTIVLRTRSTQEIVRQIEEMLIKTD</sequence>
<dbReference type="Gene3D" id="3.40.30.10">
    <property type="entry name" value="Glutaredoxin"/>
    <property type="match status" value="1"/>
</dbReference>
<keyword evidence="2" id="KW-0201">Cytochrome c-type biogenesis</keyword>
<dbReference type="GO" id="GO:0030313">
    <property type="term" value="C:cell envelope"/>
    <property type="evidence" value="ECO:0007669"/>
    <property type="project" value="UniProtKB-SubCell"/>
</dbReference>
<feature type="domain" description="Alkyl hydroperoxide reductase subunit C/ Thiol specific antioxidant" evidence="5">
    <location>
        <begin position="199"/>
        <end position="315"/>
    </location>
</feature>
<dbReference type="PANTHER" id="PTHR42852:SF6">
    <property type="entry name" value="THIOL:DISULFIDE INTERCHANGE PROTEIN DSBE"/>
    <property type="match status" value="1"/>
</dbReference>
<comment type="subcellular location">
    <subcellularLocation>
        <location evidence="1">Cell envelope</location>
    </subcellularLocation>
</comment>
<reference evidence="7 8" key="1">
    <citation type="submission" date="2016-10" db="EMBL/GenBank/DDBJ databases">
        <authorList>
            <person name="de Groot N.N."/>
        </authorList>
    </citation>
    <scope>NUCLEOTIDE SEQUENCE [LARGE SCALE GENOMIC DNA]</scope>
    <source>
        <strain evidence="7 8">TC2-24</strain>
    </source>
</reference>
<dbReference type="InterPro" id="IPR036249">
    <property type="entry name" value="Thioredoxin-like_sf"/>
</dbReference>
<evidence type="ECO:0000313" key="7">
    <source>
        <dbReference type="EMBL" id="SEV96867.1"/>
    </source>
</evidence>
<dbReference type="PANTHER" id="PTHR42852">
    <property type="entry name" value="THIOL:DISULFIDE INTERCHANGE PROTEIN DSBE"/>
    <property type="match status" value="1"/>
</dbReference>
<evidence type="ECO:0000256" key="2">
    <source>
        <dbReference type="ARBA" id="ARBA00022748"/>
    </source>
</evidence>
<dbReference type="RefSeq" id="WP_091915121.1">
    <property type="nucleotide sequence ID" value="NZ_FOIQ01000002.1"/>
</dbReference>
<evidence type="ECO:0000313" key="8">
    <source>
        <dbReference type="Proteomes" id="UP000199373"/>
    </source>
</evidence>
<keyword evidence="8" id="KW-1185">Reference proteome</keyword>
<dbReference type="Proteomes" id="UP000199373">
    <property type="component" value="Unassembled WGS sequence"/>
</dbReference>
<name>A0A1I0N6U0_9BACT</name>
<accession>A0A1I0N6U0</accession>
<protein>
    <submittedName>
        <fullName evidence="7">AhpC/TSA family protein</fullName>
    </submittedName>
</protein>
<dbReference type="PROSITE" id="PS51257">
    <property type="entry name" value="PROKAR_LIPOPROTEIN"/>
    <property type="match status" value="1"/>
</dbReference>
<evidence type="ECO:0000259" key="6">
    <source>
        <dbReference type="Pfam" id="PF14289"/>
    </source>
</evidence>
<keyword evidence="4" id="KW-0676">Redox-active center</keyword>
<dbReference type="EMBL" id="FOIQ01000002">
    <property type="protein sequence ID" value="SEV96867.1"/>
    <property type="molecule type" value="Genomic_DNA"/>
</dbReference>
<dbReference type="InterPro" id="IPR050553">
    <property type="entry name" value="Thioredoxin_ResA/DsbE_sf"/>
</dbReference>
<feature type="domain" description="DUF4369" evidence="6">
    <location>
        <begin position="24"/>
        <end position="114"/>
    </location>
</feature>
<dbReference type="Pfam" id="PF14289">
    <property type="entry name" value="DUF4369"/>
    <property type="match status" value="1"/>
</dbReference>
<dbReference type="AlphaFoldDB" id="A0A1I0N6U0"/>
<evidence type="ECO:0000259" key="5">
    <source>
        <dbReference type="Pfam" id="PF00578"/>
    </source>
</evidence>
<dbReference type="InterPro" id="IPR000866">
    <property type="entry name" value="AhpC/TSA"/>
</dbReference>
<dbReference type="SUPFAM" id="SSF52833">
    <property type="entry name" value="Thioredoxin-like"/>
    <property type="match status" value="1"/>
</dbReference>
<dbReference type="InterPro" id="IPR025380">
    <property type="entry name" value="DUF4369"/>
</dbReference>